<proteinExistence type="predicted"/>
<dbReference type="Proteomes" id="UP000784294">
    <property type="component" value="Unassembled WGS sequence"/>
</dbReference>
<comment type="caution">
    <text evidence="2">The sequence shown here is derived from an EMBL/GenBank/DDBJ whole genome shotgun (WGS) entry which is preliminary data.</text>
</comment>
<reference evidence="2" key="1">
    <citation type="submission" date="2018-11" db="EMBL/GenBank/DDBJ databases">
        <authorList>
            <consortium name="Pathogen Informatics"/>
        </authorList>
    </citation>
    <scope>NUCLEOTIDE SEQUENCE</scope>
</reference>
<dbReference type="EMBL" id="CAAALY010112831">
    <property type="protein sequence ID" value="VEL30507.1"/>
    <property type="molecule type" value="Genomic_DNA"/>
</dbReference>
<organism evidence="2 3">
    <name type="scientific">Protopolystoma xenopodis</name>
    <dbReference type="NCBI Taxonomy" id="117903"/>
    <lineage>
        <taxon>Eukaryota</taxon>
        <taxon>Metazoa</taxon>
        <taxon>Spiralia</taxon>
        <taxon>Lophotrochozoa</taxon>
        <taxon>Platyhelminthes</taxon>
        <taxon>Monogenea</taxon>
        <taxon>Polyopisthocotylea</taxon>
        <taxon>Polystomatidea</taxon>
        <taxon>Polystomatidae</taxon>
        <taxon>Protopolystoma</taxon>
    </lineage>
</organism>
<protein>
    <submittedName>
        <fullName evidence="2">Uncharacterized protein</fullName>
    </submittedName>
</protein>
<name>A0A448X827_9PLAT</name>
<evidence type="ECO:0000313" key="3">
    <source>
        <dbReference type="Proteomes" id="UP000784294"/>
    </source>
</evidence>
<accession>A0A448X827</accession>
<gene>
    <name evidence="2" type="ORF">PXEA_LOCUS23947</name>
</gene>
<evidence type="ECO:0000313" key="2">
    <source>
        <dbReference type="EMBL" id="VEL30507.1"/>
    </source>
</evidence>
<evidence type="ECO:0000256" key="1">
    <source>
        <dbReference type="SAM" id="MobiDB-lite"/>
    </source>
</evidence>
<feature type="region of interest" description="Disordered" evidence="1">
    <location>
        <begin position="39"/>
        <end position="67"/>
    </location>
</feature>
<sequence length="67" mass="7587">MGLRGGVSFFHQNWTFTSVRCDAQWRDEVESDCRKPSTKAVATNLRPRDHHGPLSHFTGAKSHHLKG</sequence>
<dbReference type="AlphaFoldDB" id="A0A448X827"/>
<keyword evidence="3" id="KW-1185">Reference proteome</keyword>